<evidence type="ECO:0000313" key="2">
    <source>
        <dbReference type="Proteomes" id="UP000591071"/>
    </source>
</evidence>
<accession>A0A848C1X6</accession>
<dbReference type="EMBL" id="JABAFG010000024">
    <property type="protein sequence ID" value="NME29217.1"/>
    <property type="molecule type" value="Genomic_DNA"/>
</dbReference>
<comment type="caution">
    <text evidence="1">The sequence shown here is derived from an EMBL/GenBank/DDBJ whole genome shotgun (WGS) entry which is preliminary data.</text>
</comment>
<dbReference type="GeneID" id="83054766"/>
<gene>
    <name evidence="1" type="ORF">HF872_11425</name>
</gene>
<name>A0A848C1X6_9FIRM</name>
<dbReference type="Proteomes" id="UP000591071">
    <property type="component" value="Unassembled WGS sequence"/>
</dbReference>
<proteinExistence type="predicted"/>
<protein>
    <recommendedName>
        <fullName evidence="3">BppU N-terminal domain-containing protein</fullName>
    </recommendedName>
</protein>
<dbReference type="RefSeq" id="WP_164726696.1">
    <property type="nucleotide sequence ID" value="NZ_JABAFG010000024.1"/>
</dbReference>
<sequence length="121" mass="13878">MSFSVVQNRIRLVRGDSAEIRLVICDRVTGEPFIPGKRDELTFTLKRSLPDERPVLTKTLEQGIRQEGAECFLVFWPDDTRSLPCGRYIYDVELVRENGYTDTLIPPRPFFLERGVTDDGA</sequence>
<evidence type="ECO:0008006" key="3">
    <source>
        <dbReference type="Google" id="ProtNLM"/>
    </source>
</evidence>
<evidence type="ECO:0000313" key="1">
    <source>
        <dbReference type="EMBL" id="NME29217.1"/>
    </source>
</evidence>
<organism evidence="1 2">
    <name type="scientific">Megasphaera hexanoica</name>
    <dbReference type="NCBI Taxonomy" id="1675036"/>
    <lineage>
        <taxon>Bacteria</taxon>
        <taxon>Bacillati</taxon>
        <taxon>Bacillota</taxon>
        <taxon>Negativicutes</taxon>
        <taxon>Veillonellales</taxon>
        <taxon>Veillonellaceae</taxon>
        <taxon>Megasphaera</taxon>
    </lineage>
</organism>
<dbReference type="AlphaFoldDB" id="A0A848C1X6"/>
<reference evidence="1 2" key="1">
    <citation type="submission" date="2020-04" db="EMBL/GenBank/DDBJ databases">
        <authorList>
            <person name="Hitch T.C.A."/>
            <person name="Wylensek D."/>
            <person name="Clavel T."/>
        </authorList>
    </citation>
    <scope>NUCLEOTIDE SEQUENCE [LARGE SCALE GENOMIC DNA]</scope>
    <source>
        <strain evidence="1 2">Oil-RF-744-FAT-WT-6-1</strain>
    </source>
</reference>